<dbReference type="AlphaFoldDB" id="A0A915N7G8"/>
<dbReference type="Proteomes" id="UP000887561">
    <property type="component" value="Unplaced"/>
</dbReference>
<protein>
    <submittedName>
        <fullName evidence="2">Uncharacterized protein</fullName>
    </submittedName>
</protein>
<evidence type="ECO:0000313" key="2">
    <source>
        <dbReference type="WBParaSite" id="scaffold7559_cov161.g12171"/>
    </source>
</evidence>
<dbReference type="WBParaSite" id="scaffold7559_cov161.g12171">
    <property type="protein sequence ID" value="scaffold7559_cov161.g12171"/>
    <property type="gene ID" value="scaffold7559_cov161.g12171"/>
</dbReference>
<keyword evidence="1" id="KW-1185">Reference proteome</keyword>
<evidence type="ECO:0000313" key="1">
    <source>
        <dbReference type="Proteomes" id="UP000887561"/>
    </source>
</evidence>
<accession>A0A915N7G8</accession>
<sequence length="119" mass="14107">MGKDGDWDPDYYAKWLDISICNCGTEYLYTTKIRWIEVPMMSDDDKSDKKVFRLSEVVGAALVGGFHDHTHECIEIDFKCNYCEKTFKRTYEIISADRGKSDRWGYYRKEYQVMSTSFY</sequence>
<organism evidence="1 2">
    <name type="scientific">Meloidogyne javanica</name>
    <name type="common">Root-knot nematode worm</name>
    <dbReference type="NCBI Taxonomy" id="6303"/>
    <lineage>
        <taxon>Eukaryota</taxon>
        <taxon>Metazoa</taxon>
        <taxon>Ecdysozoa</taxon>
        <taxon>Nematoda</taxon>
        <taxon>Chromadorea</taxon>
        <taxon>Rhabditida</taxon>
        <taxon>Tylenchina</taxon>
        <taxon>Tylenchomorpha</taxon>
        <taxon>Tylenchoidea</taxon>
        <taxon>Meloidogynidae</taxon>
        <taxon>Meloidogyninae</taxon>
        <taxon>Meloidogyne</taxon>
        <taxon>Meloidogyne incognita group</taxon>
    </lineage>
</organism>
<proteinExistence type="predicted"/>
<reference evidence="2" key="1">
    <citation type="submission" date="2022-11" db="UniProtKB">
        <authorList>
            <consortium name="WormBaseParasite"/>
        </authorList>
    </citation>
    <scope>IDENTIFICATION</scope>
</reference>
<name>A0A915N7G8_MELJA</name>